<dbReference type="CDD" id="cd00077">
    <property type="entry name" value="HDc"/>
    <property type="match status" value="1"/>
</dbReference>
<comment type="caution">
    <text evidence="3">The sequence shown here is derived from an EMBL/GenBank/DDBJ whole genome shotgun (WGS) entry which is preliminary data.</text>
</comment>
<keyword evidence="1" id="KW-0472">Membrane</keyword>
<feature type="transmembrane region" description="Helical" evidence="1">
    <location>
        <begin position="71"/>
        <end position="91"/>
    </location>
</feature>
<reference evidence="3" key="1">
    <citation type="submission" date="2022-06" db="EMBL/GenBank/DDBJ databases">
        <title>Isolation of gut microbiota from human fecal samples.</title>
        <authorList>
            <person name="Pamer E.G."/>
            <person name="Barat B."/>
            <person name="Waligurski E."/>
            <person name="Medina S."/>
            <person name="Paddock L."/>
            <person name="Mostad J."/>
        </authorList>
    </citation>
    <scope>NUCLEOTIDE SEQUENCE</scope>
    <source>
        <strain evidence="3">DFI.9.91</strain>
    </source>
</reference>
<dbReference type="PANTHER" id="PTHR43155:SF2">
    <property type="entry name" value="CYCLIC DI-GMP PHOSPHODIESTERASE PA4108"/>
    <property type="match status" value="1"/>
</dbReference>
<feature type="transmembrane region" description="Helical" evidence="1">
    <location>
        <begin position="40"/>
        <end position="59"/>
    </location>
</feature>
<dbReference type="EMBL" id="JANFYS010000008">
    <property type="protein sequence ID" value="MCQ4769918.1"/>
    <property type="molecule type" value="Genomic_DNA"/>
</dbReference>
<feature type="transmembrane region" description="Helical" evidence="1">
    <location>
        <begin position="182"/>
        <end position="209"/>
    </location>
</feature>
<accession>A0AAW5JQH9</accession>
<dbReference type="InterPro" id="IPR006675">
    <property type="entry name" value="HDIG_dom"/>
</dbReference>
<evidence type="ECO:0000313" key="4">
    <source>
        <dbReference type="Proteomes" id="UP001204562"/>
    </source>
</evidence>
<evidence type="ECO:0000313" key="3">
    <source>
        <dbReference type="EMBL" id="MCQ4769918.1"/>
    </source>
</evidence>
<dbReference type="Gene3D" id="1.10.3210.10">
    <property type="entry name" value="Hypothetical protein af1432"/>
    <property type="match status" value="1"/>
</dbReference>
<dbReference type="AlphaFoldDB" id="A0AAW5JQH9"/>
<feature type="transmembrane region" description="Helical" evidence="1">
    <location>
        <begin position="7"/>
        <end position="28"/>
    </location>
</feature>
<dbReference type="PANTHER" id="PTHR43155">
    <property type="entry name" value="CYCLIC DI-GMP PHOSPHODIESTERASE PA4108-RELATED"/>
    <property type="match status" value="1"/>
</dbReference>
<evidence type="ECO:0000259" key="2">
    <source>
        <dbReference type="PROSITE" id="PS51832"/>
    </source>
</evidence>
<keyword evidence="1" id="KW-1133">Transmembrane helix</keyword>
<protein>
    <submittedName>
        <fullName evidence="3">HD-GYP domain-containing protein</fullName>
    </submittedName>
</protein>
<dbReference type="Pfam" id="PF13487">
    <property type="entry name" value="HD_5"/>
    <property type="match status" value="1"/>
</dbReference>
<dbReference type="InterPro" id="IPR003607">
    <property type="entry name" value="HD/PDEase_dom"/>
</dbReference>
<feature type="transmembrane region" description="Helical" evidence="1">
    <location>
        <begin position="215"/>
        <end position="236"/>
    </location>
</feature>
<evidence type="ECO:0000256" key="1">
    <source>
        <dbReference type="SAM" id="Phobius"/>
    </source>
</evidence>
<dbReference type="PROSITE" id="PS51832">
    <property type="entry name" value="HD_GYP"/>
    <property type="match status" value="1"/>
</dbReference>
<dbReference type="RefSeq" id="WP_256303514.1">
    <property type="nucleotide sequence ID" value="NZ_JANFYS010000008.1"/>
</dbReference>
<dbReference type="Proteomes" id="UP001204562">
    <property type="component" value="Unassembled WGS sequence"/>
</dbReference>
<feature type="transmembrane region" description="Helical" evidence="1">
    <location>
        <begin position="155"/>
        <end position="175"/>
    </location>
</feature>
<organism evidence="3 4">
    <name type="scientific">Intestinimonas massiliensis</name>
    <name type="common">ex Afouda et al. 2020</name>
    <dbReference type="NCBI Taxonomy" id="1673721"/>
    <lineage>
        <taxon>Bacteria</taxon>
        <taxon>Bacillati</taxon>
        <taxon>Bacillota</taxon>
        <taxon>Clostridia</taxon>
        <taxon>Eubacteriales</taxon>
        <taxon>Intestinimonas</taxon>
    </lineage>
</organism>
<dbReference type="InterPro" id="IPR037522">
    <property type="entry name" value="HD_GYP_dom"/>
</dbReference>
<keyword evidence="1" id="KW-0812">Transmembrane</keyword>
<dbReference type="SUPFAM" id="SSF109604">
    <property type="entry name" value="HD-domain/PDEase-like"/>
    <property type="match status" value="1"/>
</dbReference>
<dbReference type="SMART" id="SM00471">
    <property type="entry name" value="HDc"/>
    <property type="match status" value="1"/>
</dbReference>
<gene>
    <name evidence="3" type="ORF">NE579_05500</name>
</gene>
<proteinExistence type="predicted"/>
<name>A0AAW5JQH9_9FIRM</name>
<dbReference type="NCBIfam" id="TIGR00277">
    <property type="entry name" value="HDIG"/>
    <property type="match status" value="1"/>
</dbReference>
<feature type="domain" description="HD-GYP" evidence="2">
    <location>
        <begin position="238"/>
        <end position="433"/>
    </location>
</feature>
<sequence length="442" mass="48198">MQPVTKRYMALLSIVGIGVGIYVVWSWLFRQRQNWSPHELGVLVVLTVLCILCRCLPLYVRDDCTIDMSFISILAVVLLLGPEAAVAIIFLTTPLEVIPTEDGKGFYHIFNTAPSKLLFNTANLNLSMAAAGVVYHAVGGVPGTITFPAVLAPGILYIVCAVGLNAVFVAFLYYLEYRAAFFVTFGQMAIGMVPSLLCSATLGYFLAMLLSMPTFWPAVLFVLPLLMTRFSFRLYLSAQKQQYNIIRAFATALEAKDTYTEGHSSRVSLYSVRIAQKMGLSGARVRRLETAAIFHDIGKIGVPDSILGKPGMLTPEERAVIQRHPATGVSILQNMDTYEDIIPLVLHHHEFFDGRGYPDGTSGDDLPLETYILGAADAYDAITSDRPYRKGRTPVEAARILRAEAGKQFHPEVAQVVAKMAEAGELAPDGEAAAEAGAAVQV</sequence>